<name>A0ABX5AT79_9MICO</name>
<gene>
    <name evidence="1" type="ORF">GY24_13305</name>
</gene>
<keyword evidence="2" id="KW-1185">Reference proteome</keyword>
<evidence type="ECO:0000313" key="1">
    <source>
        <dbReference type="EMBL" id="PPL15982.1"/>
    </source>
</evidence>
<feature type="non-terminal residue" evidence="1">
    <location>
        <position position="1"/>
    </location>
</feature>
<reference evidence="1 2" key="1">
    <citation type="journal article" date="2008" name="Int. J. Syst. Evol. Microbiol.">
        <title>Leifsonia pindariensis sp. nov., isolated from the Pindari glacier of the Indian Himalayas, and emended description of the genus Leifsonia.</title>
        <authorList>
            <person name="Reddy G.S."/>
            <person name="Prabagaran S.R."/>
            <person name="Shivaji S."/>
        </authorList>
    </citation>
    <scope>NUCLEOTIDE SEQUENCE [LARGE SCALE GENOMIC DNA]</scope>
    <source>
        <strain evidence="1 2">PON 10</strain>
    </source>
</reference>
<dbReference type="Proteomes" id="UP000237755">
    <property type="component" value="Unassembled WGS sequence"/>
</dbReference>
<dbReference type="EMBL" id="MPZN01000052">
    <property type="protein sequence ID" value="PPL15982.1"/>
    <property type="molecule type" value="Genomic_DNA"/>
</dbReference>
<sequence>RGRDIAADRRLVLRGYTVLRFDYKQILFDWPTVEAQILAAMARGAHLAR</sequence>
<protein>
    <submittedName>
        <fullName evidence="1">DNA/RNA helicase</fullName>
    </submittedName>
</protein>
<organism evidence="1 2">
    <name type="scientific">Microterricola pindariensis</name>
    <dbReference type="NCBI Taxonomy" id="478010"/>
    <lineage>
        <taxon>Bacteria</taxon>
        <taxon>Bacillati</taxon>
        <taxon>Actinomycetota</taxon>
        <taxon>Actinomycetes</taxon>
        <taxon>Micrococcales</taxon>
        <taxon>Microbacteriaceae</taxon>
        <taxon>Microterricola</taxon>
    </lineage>
</organism>
<keyword evidence="1" id="KW-0378">Hydrolase</keyword>
<keyword evidence="1" id="KW-0547">Nucleotide-binding</keyword>
<dbReference type="GO" id="GO:0004386">
    <property type="term" value="F:helicase activity"/>
    <property type="evidence" value="ECO:0007669"/>
    <property type="project" value="UniProtKB-KW"/>
</dbReference>
<keyword evidence="1" id="KW-0067">ATP-binding</keyword>
<proteinExistence type="predicted"/>
<evidence type="ECO:0000313" key="2">
    <source>
        <dbReference type="Proteomes" id="UP000237755"/>
    </source>
</evidence>
<comment type="caution">
    <text evidence="1">The sequence shown here is derived from an EMBL/GenBank/DDBJ whole genome shotgun (WGS) entry which is preliminary data.</text>
</comment>
<keyword evidence="1" id="KW-0347">Helicase</keyword>
<accession>A0ABX5AT79</accession>